<evidence type="ECO:0000256" key="7">
    <source>
        <dbReference type="ARBA" id="ARBA00022839"/>
    </source>
</evidence>
<dbReference type="InterPro" id="IPR040393">
    <property type="entry name" value="TREX1/2"/>
</dbReference>
<comment type="caution">
    <text evidence="12">The sequence shown here is derived from an EMBL/GenBank/DDBJ whole genome shotgun (WGS) entry which is preliminary data.</text>
</comment>
<evidence type="ECO:0000256" key="4">
    <source>
        <dbReference type="ARBA" id="ARBA00022722"/>
    </source>
</evidence>
<dbReference type="InterPro" id="IPR012337">
    <property type="entry name" value="RNaseH-like_sf"/>
</dbReference>
<evidence type="ECO:0000313" key="12">
    <source>
        <dbReference type="EMBL" id="KAG9280850.1"/>
    </source>
</evidence>
<dbReference type="OrthoDB" id="10250935at2759"/>
<evidence type="ECO:0000256" key="9">
    <source>
        <dbReference type="ARBA" id="ARBA00025769"/>
    </source>
</evidence>
<dbReference type="PANTHER" id="PTHR13058:SF22">
    <property type="entry name" value="EXODEOXYRIBONUCLEASE III"/>
    <property type="match status" value="1"/>
</dbReference>
<dbReference type="Gene3D" id="3.30.420.10">
    <property type="entry name" value="Ribonuclease H-like superfamily/Ribonuclease H"/>
    <property type="match status" value="1"/>
</dbReference>
<dbReference type="PANTHER" id="PTHR13058">
    <property type="entry name" value="THREE PRIME REPAIR EXONUCLEASE 1, 2"/>
    <property type="match status" value="1"/>
</dbReference>
<proteinExistence type="inferred from homology"/>
<dbReference type="Proteomes" id="UP000752171">
    <property type="component" value="Unassembled WGS sequence"/>
</dbReference>
<organism evidence="12 13">
    <name type="scientific">Astyanax mexicanus</name>
    <name type="common">Blind cave fish</name>
    <name type="synonym">Astyanax fasciatus mexicanus</name>
    <dbReference type="NCBI Taxonomy" id="7994"/>
    <lineage>
        <taxon>Eukaryota</taxon>
        <taxon>Metazoa</taxon>
        <taxon>Chordata</taxon>
        <taxon>Craniata</taxon>
        <taxon>Vertebrata</taxon>
        <taxon>Euteleostomi</taxon>
        <taxon>Actinopterygii</taxon>
        <taxon>Neopterygii</taxon>
        <taxon>Teleostei</taxon>
        <taxon>Ostariophysi</taxon>
        <taxon>Characiformes</taxon>
        <taxon>Characoidei</taxon>
        <taxon>Acestrorhamphidae</taxon>
        <taxon>Acestrorhamphinae</taxon>
        <taxon>Astyanax</taxon>
    </lineage>
</organism>
<evidence type="ECO:0000313" key="13">
    <source>
        <dbReference type="Proteomes" id="UP000752171"/>
    </source>
</evidence>
<comment type="catalytic activity">
    <reaction evidence="1">
        <text>Exonucleolytic cleavage in the 3'- to 5'-direction to yield nucleoside 5'-phosphates.</text>
        <dbReference type="EC" id="3.1.11.2"/>
    </reaction>
</comment>
<dbReference type="InterPro" id="IPR013520">
    <property type="entry name" value="Ribonucl_H"/>
</dbReference>
<keyword evidence="8" id="KW-0460">Magnesium</keyword>
<reference evidence="12 13" key="1">
    <citation type="submission" date="2021-07" db="EMBL/GenBank/DDBJ databases">
        <authorList>
            <person name="Imarazene B."/>
            <person name="Zahm M."/>
            <person name="Klopp C."/>
            <person name="Cabau C."/>
            <person name="Beille S."/>
            <person name="Jouanno E."/>
            <person name="Castinel A."/>
            <person name="Lluch J."/>
            <person name="Gil L."/>
            <person name="Kuchtly C."/>
            <person name="Lopez Roques C."/>
            <person name="Donnadieu C."/>
            <person name="Parrinello H."/>
            <person name="Journot L."/>
            <person name="Du K."/>
            <person name="Schartl M."/>
            <person name="Retaux S."/>
            <person name="Guiguen Y."/>
        </authorList>
    </citation>
    <scope>NUCLEOTIDE SEQUENCE [LARGE SCALE GENOMIC DNA]</scope>
    <source>
        <strain evidence="12">Pach_M1</strain>
        <tissue evidence="12">Testis</tissue>
    </source>
</reference>
<dbReference type="GO" id="GO:0046872">
    <property type="term" value="F:metal ion binding"/>
    <property type="evidence" value="ECO:0007669"/>
    <property type="project" value="UniProtKB-KW"/>
</dbReference>
<dbReference type="GO" id="GO:0006308">
    <property type="term" value="P:DNA catabolic process"/>
    <property type="evidence" value="ECO:0007669"/>
    <property type="project" value="TreeGrafter"/>
</dbReference>
<keyword evidence="7" id="KW-0269">Exonuclease</keyword>
<feature type="chain" id="PRO_5035807163" description="exodeoxyribonuclease III" evidence="10">
    <location>
        <begin position="20"/>
        <end position="225"/>
    </location>
</feature>
<feature type="domain" description="Exonuclease" evidence="11">
    <location>
        <begin position="37"/>
        <end position="213"/>
    </location>
</feature>
<evidence type="ECO:0000256" key="2">
    <source>
        <dbReference type="ARBA" id="ARBA00001946"/>
    </source>
</evidence>
<name>A0A8T2MB66_ASTMX</name>
<comment type="similarity">
    <text evidence="9">Belongs to the exonuclease superfamily. TREX family.</text>
</comment>
<dbReference type="CDD" id="cd06127">
    <property type="entry name" value="DEDDh"/>
    <property type="match status" value="1"/>
</dbReference>
<dbReference type="KEGG" id="amex:103030430"/>
<evidence type="ECO:0000256" key="1">
    <source>
        <dbReference type="ARBA" id="ARBA00000493"/>
    </source>
</evidence>
<dbReference type="SMART" id="SM00479">
    <property type="entry name" value="EXOIII"/>
    <property type="match status" value="1"/>
</dbReference>
<dbReference type="Pfam" id="PF00929">
    <property type="entry name" value="RNase_T"/>
    <property type="match status" value="1"/>
</dbReference>
<keyword evidence="4" id="KW-0540">Nuclease</keyword>
<dbReference type="InterPro" id="IPR036397">
    <property type="entry name" value="RNaseH_sf"/>
</dbReference>
<dbReference type="EMBL" id="JAICCE010000002">
    <property type="protein sequence ID" value="KAG9280850.1"/>
    <property type="molecule type" value="Genomic_DNA"/>
</dbReference>
<dbReference type="SUPFAM" id="SSF53098">
    <property type="entry name" value="Ribonuclease H-like"/>
    <property type="match status" value="1"/>
</dbReference>
<dbReference type="GO" id="GO:0008311">
    <property type="term" value="F:double-stranded DNA 3'-5' DNA exonuclease activity"/>
    <property type="evidence" value="ECO:0007669"/>
    <property type="project" value="UniProtKB-EC"/>
</dbReference>
<dbReference type="GO" id="GO:0003676">
    <property type="term" value="F:nucleic acid binding"/>
    <property type="evidence" value="ECO:0007669"/>
    <property type="project" value="InterPro"/>
</dbReference>
<dbReference type="AlphaFoldDB" id="A0A8T2MB66"/>
<sequence length="225" mass="26204">MCFLQWMWSPLALIQRLFTSQHHHHPRGVTQHGEVEPPVFFDLETTGLDTSGCDIVQLSAISGDRLFNVYMLPRCRIAEGASRVTGLTSKGQKLFLHEQPVDTVPIKEALQLFISYLRTFNKPLLVGHNSKRFDCRILLRILEEFYLIDEFLEVVSGFLDTLLLSREMFTLPKYSQPFLVEHFLHRGYGAHNATEDVRALQDLYRVWNPNRQLVNKHTFIYQTQE</sequence>
<protein>
    <recommendedName>
        <fullName evidence="3">exodeoxyribonuclease III</fullName>
        <ecNumber evidence="3">3.1.11.2</ecNumber>
    </recommendedName>
</protein>
<keyword evidence="6" id="KW-0378">Hydrolase</keyword>
<accession>A0A8T2MB66</accession>
<evidence type="ECO:0000256" key="8">
    <source>
        <dbReference type="ARBA" id="ARBA00022842"/>
    </source>
</evidence>
<dbReference type="FunFam" id="3.30.420.10:FF:000247">
    <property type="entry name" value="Si:ch1073-296i8.2"/>
    <property type="match status" value="1"/>
</dbReference>
<gene>
    <name evidence="12" type="ORF">AMEX_G3606</name>
</gene>
<evidence type="ECO:0000256" key="10">
    <source>
        <dbReference type="SAM" id="SignalP"/>
    </source>
</evidence>
<dbReference type="GO" id="GO:0005737">
    <property type="term" value="C:cytoplasm"/>
    <property type="evidence" value="ECO:0007669"/>
    <property type="project" value="TreeGrafter"/>
</dbReference>
<keyword evidence="10" id="KW-0732">Signal</keyword>
<evidence type="ECO:0000256" key="3">
    <source>
        <dbReference type="ARBA" id="ARBA00012115"/>
    </source>
</evidence>
<feature type="signal peptide" evidence="10">
    <location>
        <begin position="1"/>
        <end position="19"/>
    </location>
</feature>
<evidence type="ECO:0000256" key="6">
    <source>
        <dbReference type="ARBA" id="ARBA00022801"/>
    </source>
</evidence>
<dbReference type="EC" id="3.1.11.2" evidence="3"/>
<keyword evidence="5" id="KW-0479">Metal-binding</keyword>
<evidence type="ECO:0000259" key="11">
    <source>
        <dbReference type="SMART" id="SM00479"/>
    </source>
</evidence>
<evidence type="ECO:0000256" key="5">
    <source>
        <dbReference type="ARBA" id="ARBA00022723"/>
    </source>
</evidence>
<comment type="cofactor">
    <cofactor evidence="2">
        <name>Mg(2+)</name>
        <dbReference type="ChEBI" id="CHEBI:18420"/>
    </cofactor>
</comment>